<proteinExistence type="predicted"/>
<sequence>MAEPLSSIQTANRVTITRIIIIGARKDKMQEKNQLHHWTTAIRNRTPFDGMKQQPYEKDKLFLNNHRNQSKTIAWLSSKENKRINDYGVEATKRTVMPEQEYLIISWVLGGVAVQTLGYRGTIRSAGGPLQLDKEASAASYRRGQRCYAALRNHVNCLG</sequence>
<organism evidence="1 2">
    <name type="scientific">Xylona heveae (strain CBS 132557 / TC161)</name>
    <dbReference type="NCBI Taxonomy" id="1328760"/>
    <lineage>
        <taxon>Eukaryota</taxon>
        <taxon>Fungi</taxon>
        <taxon>Dikarya</taxon>
        <taxon>Ascomycota</taxon>
        <taxon>Pezizomycotina</taxon>
        <taxon>Xylonomycetes</taxon>
        <taxon>Xylonales</taxon>
        <taxon>Xylonaceae</taxon>
        <taxon>Xylona</taxon>
    </lineage>
</organism>
<dbReference type="InParanoid" id="A0A165FVU7"/>
<evidence type="ECO:0000313" key="1">
    <source>
        <dbReference type="EMBL" id="KZF21442.1"/>
    </source>
</evidence>
<dbReference type="Proteomes" id="UP000076632">
    <property type="component" value="Unassembled WGS sequence"/>
</dbReference>
<accession>A0A165FVU7</accession>
<keyword evidence="2" id="KW-1185">Reference proteome</keyword>
<dbReference type="AlphaFoldDB" id="A0A165FVU7"/>
<name>A0A165FVU7_XYLHT</name>
<gene>
    <name evidence="1" type="ORF">L228DRAFT_262458</name>
</gene>
<protein>
    <submittedName>
        <fullName evidence="1">Uncharacterized protein</fullName>
    </submittedName>
</protein>
<evidence type="ECO:0000313" key="2">
    <source>
        <dbReference type="Proteomes" id="UP000076632"/>
    </source>
</evidence>
<dbReference type="GeneID" id="28899559"/>
<dbReference type="RefSeq" id="XP_018186997.1">
    <property type="nucleotide sequence ID" value="XM_018334422.1"/>
</dbReference>
<reference evidence="1 2" key="1">
    <citation type="journal article" date="2016" name="Fungal Biol.">
        <title>The genome of Xylona heveae provides a window into fungal endophytism.</title>
        <authorList>
            <person name="Gazis R."/>
            <person name="Kuo A."/>
            <person name="Riley R."/>
            <person name="LaButti K."/>
            <person name="Lipzen A."/>
            <person name="Lin J."/>
            <person name="Amirebrahimi M."/>
            <person name="Hesse C.N."/>
            <person name="Spatafora J.W."/>
            <person name="Henrissat B."/>
            <person name="Hainaut M."/>
            <person name="Grigoriev I.V."/>
            <person name="Hibbett D.S."/>
        </authorList>
    </citation>
    <scope>NUCLEOTIDE SEQUENCE [LARGE SCALE GENOMIC DNA]</scope>
    <source>
        <strain evidence="1 2">TC161</strain>
    </source>
</reference>
<dbReference type="EMBL" id="KV407461">
    <property type="protein sequence ID" value="KZF21442.1"/>
    <property type="molecule type" value="Genomic_DNA"/>
</dbReference>